<evidence type="ECO:0000256" key="1">
    <source>
        <dbReference type="ARBA" id="ARBA00023157"/>
    </source>
</evidence>
<keyword evidence="1 2" id="KW-1015">Disulfide bond</keyword>
<accession>A0ABD2Q1T3</accession>
<proteinExistence type="predicted"/>
<protein>
    <submittedName>
        <fullName evidence="5">Uncharacterized protein</fullName>
    </submittedName>
</protein>
<dbReference type="InterPro" id="IPR002172">
    <property type="entry name" value="LDrepeatLR_classA_rpt"/>
</dbReference>
<feature type="region of interest" description="Disordered" evidence="3">
    <location>
        <begin position="70"/>
        <end position="94"/>
    </location>
</feature>
<evidence type="ECO:0000313" key="5">
    <source>
        <dbReference type="EMBL" id="KAL3313576.1"/>
    </source>
</evidence>
<comment type="caution">
    <text evidence="5">The sequence shown here is derived from an EMBL/GenBank/DDBJ whole genome shotgun (WGS) entry which is preliminary data.</text>
</comment>
<feature type="disulfide bond" evidence="2">
    <location>
        <begin position="18"/>
        <end position="33"/>
    </location>
</feature>
<dbReference type="CDD" id="cd00112">
    <property type="entry name" value="LDLa"/>
    <property type="match status" value="1"/>
</dbReference>
<dbReference type="Gene3D" id="4.10.400.10">
    <property type="entry name" value="Low-density Lipoprotein Receptor"/>
    <property type="match status" value="1"/>
</dbReference>
<dbReference type="Pfam" id="PF00057">
    <property type="entry name" value="Ldl_recept_a"/>
    <property type="match status" value="1"/>
</dbReference>
<dbReference type="SMART" id="SM00192">
    <property type="entry name" value="LDLa"/>
    <property type="match status" value="1"/>
</dbReference>
<evidence type="ECO:0000256" key="3">
    <source>
        <dbReference type="SAM" id="MobiDB-lite"/>
    </source>
</evidence>
<comment type="caution">
    <text evidence="2">Lacks conserved residue(s) required for the propagation of feature annotation.</text>
</comment>
<gene>
    <name evidence="5" type="ORF">Ciccas_007824</name>
</gene>
<keyword evidence="4" id="KW-0812">Transmembrane</keyword>
<organism evidence="5 6">
    <name type="scientific">Cichlidogyrus casuarinus</name>
    <dbReference type="NCBI Taxonomy" id="1844966"/>
    <lineage>
        <taxon>Eukaryota</taxon>
        <taxon>Metazoa</taxon>
        <taxon>Spiralia</taxon>
        <taxon>Lophotrochozoa</taxon>
        <taxon>Platyhelminthes</taxon>
        <taxon>Monogenea</taxon>
        <taxon>Monopisthocotylea</taxon>
        <taxon>Dactylogyridea</taxon>
        <taxon>Ancyrocephalidae</taxon>
        <taxon>Cichlidogyrus</taxon>
    </lineage>
</organism>
<dbReference type="SUPFAM" id="SSF57424">
    <property type="entry name" value="LDL receptor-like module"/>
    <property type="match status" value="1"/>
</dbReference>
<evidence type="ECO:0000256" key="4">
    <source>
        <dbReference type="SAM" id="Phobius"/>
    </source>
</evidence>
<evidence type="ECO:0000313" key="6">
    <source>
        <dbReference type="Proteomes" id="UP001626550"/>
    </source>
</evidence>
<feature type="transmembrane region" description="Helical" evidence="4">
    <location>
        <begin position="130"/>
        <end position="149"/>
    </location>
</feature>
<dbReference type="PROSITE" id="PS01209">
    <property type="entry name" value="LDLRA_1"/>
    <property type="match status" value="1"/>
</dbReference>
<sequence>MEFQCNDERTCVAIYDKCNGIPECPDQSDEIGCIPSKTRVPISKPLRPAIFVHHKPRTGLTLQDILSNADDPDDNAKTESIKNEVPDSNIDEPLLDTSNNQSTLSIIFLFIGISMLFCLCGLTLNRLPVNLPCIPTFVALWLSKFRVSFKSRKYYRLRFLNGRHMDSKHVAEFDTDSSGDLDIPAIRKFKSKAHYKKKDTQWYKIWSDENCDNSDGLQLKSDRAPKPQRQKDKYAKLPAQVDSGNIATEDDLVAQNDQLNLIGRMNL</sequence>
<keyword evidence="6" id="KW-1185">Reference proteome</keyword>
<feature type="compositionally biased region" description="Basic and acidic residues" evidence="3">
    <location>
        <begin position="74"/>
        <end position="85"/>
    </location>
</feature>
<dbReference type="InterPro" id="IPR023415">
    <property type="entry name" value="LDLR_class-A_CS"/>
</dbReference>
<reference evidence="5 6" key="1">
    <citation type="submission" date="2024-11" db="EMBL/GenBank/DDBJ databases">
        <title>Adaptive evolution of stress response genes in parasites aligns with host niche diversity.</title>
        <authorList>
            <person name="Hahn C."/>
            <person name="Resl P."/>
        </authorList>
    </citation>
    <scope>NUCLEOTIDE SEQUENCE [LARGE SCALE GENOMIC DNA]</scope>
    <source>
        <strain evidence="5">EGGRZ-B1_66</strain>
        <tissue evidence="5">Body</tissue>
    </source>
</reference>
<dbReference type="InterPro" id="IPR036055">
    <property type="entry name" value="LDL_receptor-like_sf"/>
</dbReference>
<dbReference type="PROSITE" id="PS50068">
    <property type="entry name" value="LDLRA_2"/>
    <property type="match status" value="1"/>
</dbReference>
<dbReference type="EMBL" id="JBJKFK010001265">
    <property type="protein sequence ID" value="KAL3313576.1"/>
    <property type="molecule type" value="Genomic_DNA"/>
</dbReference>
<name>A0ABD2Q1T3_9PLAT</name>
<dbReference type="Proteomes" id="UP001626550">
    <property type="component" value="Unassembled WGS sequence"/>
</dbReference>
<dbReference type="AlphaFoldDB" id="A0ABD2Q1T3"/>
<keyword evidence="4" id="KW-1133">Transmembrane helix</keyword>
<keyword evidence="4" id="KW-0472">Membrane</keyword>
<feature type="transmembrane region" description="Helical" evidence="4">
    <location>
        <begin position="104"/>
        <end position="124"/>
    </location>
</feature>
<evidence type="ECO:0000256" key="2">
    <source>
        <dbReference type="PROSITE-ProRule" id="PRU00124"/>
    </source>
</evidence>